<dbReference type="InterPro" id="IPR029962">
    <property type="entry name" value="TBL"/>
</dbReference>
<proteinExistence type="inferred from homology"/>
<dbReference type="OrthoDB" id="2016263at2759"/>
<protein>
    <submittedName>
        <fullName evidence="10">Protein trichome birefringence-like 35</fullName>
    </submittedName>
</protein>
<comment type="caution">
    <text evidence="10">The sequence shown here is derived from an EMBL/GenBank/DDBJ whole genome shotgun (WGS) entry which is preliminary data.</text>
</comment>
<evidence type="ECO:0000256" key="1">
    <source>
        <dbReference type="ARBA" id="ARBA00004167"/>
    </source>
</evidence>
<evidence type="ECO:0000256" key="7">
    <source>
        <dbReference type="SAM" id="SignalP"/>
    </source>
</evidence>
<dbReference type="PANTHER" id="PTHR32285:SF202">
    <property type="entry name" value="PROTEIN TRICHOME BIREFRINGENCE-LIKE 35"/>
    <property type="match status" value="1"/>
</dbReference>
<feature type="signal peptide" evidence="7">
    <location>
        <begin position="1"/>
        <end position="26"/>
    </location>
</feature>
<keyword evidence="5" id="KW-1133">Transmembrane helix</keyword>
<evidence type="ECO:0000256" key="4">
    <source>
        <dbReference type="ARBA" id="ARBA00022968"/>
    </source>
</evidence>
<evidence type="ECO:0000256" key="2">
    <source>
        <dbReference type="ARBA" id="ARBA00007727"/>
    </source>
</evidence>
<accession>A0A834XK10</accession>
<keyword evidence="11" id="KW-1185">Reference proteome</keyword>
<evidence type="ECO:0000313" key="10">
    <source>
        <dbReference type="EMBL" id="KAF7845271.1"/>
    </source>
</evidence>
<keyword evidence="6" id="KW-0472">Membrane</keyword>
<evidence type="ECO:0000256" key="5">
    <source>
        <dbReference type="ARBA" id="ARBA00022989"/>
    </source>
</evidence>
<dbReference type="EMBL" id="JAAIUW010000001">
    <property type="protein sequence ID" value="KAF7845271.1"/>
    <property type="molecule type" value="Genomic_DNA"/>
</dbReference>
<name>A0A834XK10_9FABA</name>
<dbReference type="Proteomes" id="UP000634136">
    <property type="component" value="Unassembled WGS sequence"/>
</dbReference>
<dbReference type="InterPro" id="IPR026057">
    <property type="entry name" value="TBL_C"/>
</dbReference>
<dbReference type="AlphaFoldDB" id="A0A834XK10"/>
<evidence type="ECO:0000313" key="11">
    <source>
        <dbReference type="Proteomes" id="UP000634136"/>
    </source>
</evidence>
<comment type="subcellular location">
    <subcellularLocation>
        <location evidence="1">Membrane</location>
        <topology evidence="1">Single-pass membrane protein</topology>
    </subcellularLocation>
</comment>
<keyword evidence="4" id="KW-0735">Signal-anchor</keyword>
<dbReference type="GO" id="GO:0016020">
    <property type="term" value="C:membrane"/>
    <property type="evidence" value="ECO:0007669"/>
    <property type="project" value="UniProtKB-SubCell"/>
</dbReference>
<feature type="chain" id="PRO_5032402589" evidence="7">
    <location>
        <begin position="27"/>
        <end position="431"/>
    </location>
</feature>
<organism evidence="10 11">
    <name type="scientific">Senna tora</name>
    <dbReference type="NCBI Taxonomy" id="362788"/>
    <lineage>
        <taxon>Eukaryota</taxon>
        <taxon>Viridiplantae</taxon>
        <taxon>Streptophyta</taxon>
        <taxon>Embryophyta</taxon>
        <taxon>Tracheophyta</taxon>
        <taxon>Spermatophyta</taxon>
        <taxon>Magnoliopsida</taxon>
        <taxon>eudicotyledons</taxon>
        <taxon>Gunneridae</taxon>
        <taxon>Pentapetalae</taxon>
        <taxon>rosids</taxon>
        <taxon>fabids</taxon>
        <taxon>Fabales</taxon>
        <taxon>Fabaceae</taxon>
        <taxon>Caesalpinioideae</taxon>
        <taxon>Cassia clade</taxon>
        <taxon>Senna</taxon>
    </lineage>
</organism>
<evidence type="ECO:0000259" key="9">
    <source>
        <dbReference type="Pfam" id="PF14416"/>
    </source>
</evidence>
<dbReference type="GO" id="GO:0016413">
    <property type="term" value="F:O-acetyltransferase activity"/>
    <property type="evidence" value="ECO:0007669"/>
    <property type="project" value="InterPro"/>
</dbReference>
<dbReference type="Pfam" id="PF14416">
    <property type="entry name" value="PMR5N"/>
    <property type="match status" value="1"/>
</dbReference>
<feature type="domain" description="Trichome birefringence-like N-terminal" evidence="9">
    <location>
        <begin position="107"/>
        <end position="148"/>
    </location>
</feature>
<keyword evidence="3" id="KW-0812">Transmembrane</keyword>
<dbReference type="InterPro" id="IPR025846">
    <property type="entry name" value="TBL_N"/>
</dbReference>
<dbReference type="Pfam" id="PF13839">
    <property type="entry name" value="PC-Esterase"/>
    <property type="match status" value="1"/>
</dbReference>
<gene>
    <name evidence="10" type="ORF">G2W53_002176</name>
</gene>
<dbReference type="GO" id="GO:0005794">
    <property type="term" value="C:Golgi apparatus"/>
    <property type="evidence" value="ECO:0007669"/>
    <property type="project" value="TreeGrafter"/>
</dbReference>
<feature type="domain" description="Trichome birefringence-like C-terminal" evidence="8">
    <location>
        <begin position="150"/>
        <end position="429"/>
    </location>
</feature>
<reference evidence="10" key="1">
    <citation type="submission" date="2020-09" db="EMBL/GenBank/DDBJ databases">
        <title>Genome-Enabled Discovery of Anthraquinone Biosynthesis in Senna tora.</title>
        <authorList>
            <person name="Kang S.-H."/>
            <person name="Pandey R.P."/>
            <person name="Lee C.-M."/>
            <person name="Sim J.-S."/>
            <person name="Jeong J.-T."/>
            <person name="Choi B.-S."/>
            <person name="Jung M."/>
            <person name="Ginzburg D."/>
            <person name="Zhao K."/>
            <person name="Won S.Y."/>
            <person name="Oh T.-J."/>
            <person name="Yu Y."/>
            <person name="Kim N.-H."/>
            <person name="Lee O.R."/>
            <person name="Lee T.-H."/>
            <person name="Bashyal P."/>
            <person name="Kim T.-S."/>
            <person name="Lee W.-H."/>
            <person name="Kawkins C."/>
            <person name="Kim C.-K."/>
            <person name="Kim J.S."/>
            <person name="Ahn B.O."/>
            <person name="Rhee S.Y."/>
            <person name="Sohng J.K."/>
        </authorList>
    </citation>
    <scope>NUCLEOTIDE SEQUENCE</scope>
    <source>
        <tissue evidence="10">Leaf</tissue>
    </source>
</reference>
<dbReference type="PANTHER" id="PTHR32285">
    <property type="entry name" value="PROTEIN TRICHOME BIREFRINGENCE-LIKE 9-RELATED"/>
    <property type="match status" value="1"/>
</dbReference>
<evidence type="ECO:0000259" key="8">
    <source>
        <dbReference type="Pfam" id="PF13839"/>
    </source>
</evidence>
<keyword evidence="7" id="KW-0732">Signal</keyword>
<evidence type="ECO:0000256" key="3">
    <source>
        <dbReference type="ARBA" id="ARBA00022692"/>
    </source>
</evidence>
<comment type="similarity">
    <text evidence="2">Belongs to the PC-esterase family. TBL subfamily.</text>
</comment>
<evidence type="ECO:0000256" key="6">
    <source>
        <dbReference type="ARBA" id="ARBA00023136"/>
    </source>
</evidence>
<sequence length="431" mass="49988">MQQRWNRKKTHFPLLVLFFLIVVVLSTFLHSEHRILQIHENPDHVHNHQEAPSVTFVKPNLPSHLTRPSGILDRFSRCNSTVEYSGRKISWGGRPQHSGHRRVSSDGCDVFSGKWVFDNTSYPLYSESDCPYMSDQLACHKHGRSDLGWNVTEMWEKLRNKRLMFVGDSLNRGQWISMVCLLQSVIPADKRTMSPNAPLTIFRAEEYNATVEFLWAPLLVESNSDDPVNHRLNERIIRPDSILKHASQFEHADILIFNTYLWWRQGPVKLLWTDEENGACEELDGLGAMELAMEAWADWVSSKVDRLKKRVFFVTMSPTHLWSREWKPESEGNCYGEKNPIDFAGYWGSGSDLPTMHTVEKILSKLSSKVSVLNITQLSEYRKDGHPSIFRKFWEPLRPEQLSNPPSYSDCIHWCLPGVPDVWNELLFHFL</sequence>